<comment type="caution">
    <text evidence="3">The sequence shown here is derived from an EMBL/GenBank/DDBJ whole genome shotgun (WGS) entry which is preliminary data.</text>
</comment>
<keyword evidence="2" id="KW-0812">Transmembrane</keyword>
<keyword evidence="4" id="KW-1185">Reference proteome</keyword>
<keyword evidence="2" id="KW-1133">Transmembrane helix</keyword>
<evidence type="ECO:0000313" key="4">
    <source>
        <dbReference type="Proteomes" id="UP000054564"/>
    </source>
</evidence>
<dbReference type="Proteomes" id="UP000054564">
    <property type="component" value="Unassembled WGS sequence"/>
</dbReference>
<name>A0A0L0V2C3_9BASI</name>
<dbReference type="EMBL" id="AJIL01000137">
    <property type="protein sequence ID" value="KNE93437.1"/>
    <property type="molecule type" value="Genomic_DNA"/>
</dbReference>
<evidence type="ECO:0000313" key="3">
    <source>
        <dbReference type="EMBL" id="KNE93437.1"/>
    </source>
</evidence>
<feature type="compositionally biased region" description="Polar residues" evidence="1">
    <location>
        <begin position="60"/>
        <end position="70"/>
    </location>
</feature>
<accession>A0A0L0V2C3</accession>
<feature type="transmembrane region" description="Helical" evidence="2">
    <location>
        <begin position="12"/>
        <end position="32"/>
    </location>
</feature>
<evidence type="ECO:0000256" key="1">
    <source>
        <dbReference type="SAM" id="MobiDB-lite"/>
    </source>
</evidence>
<dbReference type="AlphaFoldDB" id="A0A0L0V2C3"/>
<sequence>MESQFAQLRTMVFTIAGTMTIMFTSTTFSLSARSKRRRAGRKKAGELAPKLEAAKPHQDGQLSKQPTRTLAQRIDDPKDEVIRKLASRITDTLVADISNAGTDEDQVGA</sequence>
<reference evidence="4" key="1">
    <citation type="submission" date="2014-03" db="EMBL/GenBank/DDBJ databases">
        <title>The Genome Sequence of Puccinia striiformis f. sp. tritici PST-78.</title>
        <authorList>
            <consortium name="The Broad Institute Genome Sequencing Platform"/>
            <person name="Cuomo C."/>
            <person name="Hulbert S."/>
            <person name="Chen X."/>
            <person name="Walker B."/>
            <person name="Young S.K."/>
            <person name="Zeng Q."/>
            <person name="Gargeya S."/>
            <person name="Fitzgerald M."/>
            <person name="Haas B."/>
            <person name="Abouelleil A."/>
            <person name="Alvarado L."/>
            <person name="Arachchi H.M."/>
            <person name="Berlin A.M."/>
            <person name="Chapman S.B."/>
            <person name="Goldberg J."/>
            <person name="Griggs A."/>
            <person name="Gujja S."/>
            <person name="Hansen M."/>
            <person name="Howarth C."/>
            <person name="Imamovic A."/>
            <person name="Larimer J."/>
            <person name="McCowan C."/>
            <person name="Montmayeur A."/>
            <person name="Murphy C."/>
            <person name="Neiman D."/>
            <person name="Pearson M."/>
            <person name="Priest M."/>
            <person name="Roberts A."/>
            <person name="Saif S."/>
            <person name="Shea T."/>
            <person name="Sisk P."/>
            <person name="Sykes S."/>
            <person name="Wortman J."/>
            <person name="Nusbaum C."/>
            <person name="Birren B."/>
        </authorList>
    </citation>
    <scope>NUCLEOTIDE SEQUENCE [LARGE SCALE GENOMIC DNA]</scope>
    <source>
        <strain evidence="4">race PST-78</strain>
    </source>
</reference>
<organism evidence="3 4">
    <name type="scientific">Puccinia striiformis f. sp. tritici PST-78</name>
    <dbReference type="NCBI Taxonomy" id="1165861"/>
    <lineage>
        <taxon>Eukaryota</taxon>
        <taxon>Fungi</taxon>
        <taxon>Dikarya</taxon>
        <taxon>Basidiomycota</taxon>
        <taxon>Pucciniomycotina</taxon>
        <taxon>Pucciniomycetes</taxon>
        <taxon>Pucciniales</taxon>
        <taxon>Pucciniaceae</taxon>
        <taxon>Puccinia</taxon>
    </lineage>
</organism>
<evidence type="ECO:0000256" key="2">
    <source>
        <dbReference type="SAM" id="Phobius"/>
    </source>
</evidence>
<keyword evidence="2" id="KW-0472">Membrane</keyword>
<proteinExistence type="predicted"/>
<feature type="compositionally biased region" description="Basic residues" evidence="1">
    <location>
        <begin position="33"/>
        <end position="42"/>
    </location>
</feature>
<protein>
    <submittedName>
        <fullName evidence="3">Uncharacterized protein</fullName>
    </submittedName>
</protein>
<gene>
    <name evidence="3" type="ORF">PSTG_13159</name>
</gene>
<feature type="region of interest" description="Disordered" evidence="1">
    <location>
        <begin position="32"/>
        <end position="75"/>
    </location>
</feature>